<evidence type="ECO:0000256" key="1">
    <source>
        <dbReference type="ARBA" id="ARBA00004141"/>
    </source>
</evidence>
<feature type="transmembrane region" description="Helical" evidence="6">
    <location>
        <begin position="326"/>
        <end position="348"/>
    </location>
</feature>
<dbReference type="PANTHER" id="PTHR43243">
    <property type="entry name" value="INNER MEMBRANE TRANSPORTER YGJI-RELATED"/>
    <property type="match status" value="1"/>
</dbReference>
<keyword evidence="3 6" id="KW-0812">Transmembrane</keyword>
<name>A0AAV5TVT4_9BILA</name>
<evidence type="ECO:0000256" key="5">
    <source>
        <dbReference type="ARBA" id="ARBA00023136"/>
    </source>
</evidence>
<keyword evidence="4 6" id="KW-1133">Transmembrane helix</keyword>
<feature type="transmembrane region" description="Helical" evidence="6">
    <location>
        <begin position="59"/>
        <end position="80"/>
    </location>
</feature>
<comment type="subcellular location">
    <subcellularLocation>
        <location evidence="1">Membrane</location>
        <topology evidence="1">Multi-pass membrane protein</topology>
    </subcellularLocation>
</comment>
<sequence>ARSLKKRLTRTKNIQVGDLTTQLKRCLTTFDITMLGVGHMIGAGIYVLTGAVIKNTSGPAIIGSFFLCGVAATLSALCYAEFGARFPKAGSAYTYVYVGCGELWAFIIGWNIVLEHMLHAAAVARTWSGYVDVLTNGYISNTTISTIGTLAECLNPFSPNPFSLQKGSLLGSYPDIIAVLVIVIGAGFVALGSKAATNFNTFFTTCNLVVISFVVIYGSTFVDFKNWEGLAPDGIHSRFMPYGVDGMLAGAAACFFAFVGFDGLATAGEEAKNPSKSIPHATYISMVIVTTAYILMSAILSLMIPFEQVHPSSAFADAFSFVGSPWAKYVVAAGSLCGITTSLFGALFSLPRCVYSMADDGLIFSWWAKVNAKTQTPFNAVLSFSAMSAIFALLFDVEALVNFLSIGTLLAYSIVSASLVILRYQPAPISPQEPHLKDHGGRLRVRIPGLSPIIDRMEPGDSVLYSLIFMIFCFTCFGALISSSFYSTAVGLILLAMSVIGGIGSLIFIDMHYQNTQELAFKVFLVPYLPTASLLINILMMCHLGVMTWIRLTIWMIIGFAIYLIYGIKHSKMEVSGAEKFTKSSTYDSVVIASRLPDSV</sequence>
<feature type="non-terminal residue" evidence="8">
    <location>
        <position position="1"/>
    </location>
</feature>
<feature type="transmembrane region" description="Helical" evidence="6">
    <location>
        <begin position="32"/>
        <end position="53"/>
    </location>
</feature>
<dbReference type="InterPro" id="IPR002293">
    <property type="entry name" value="AA/rel_permease1"/>
</dbReference>
<evidence type="ECO:0000313" key="8">
    <source>
        <dbReference type="EMBL" id="GMS98207.1"/>
    </source>
</evidence>
<organism evidence="8 9">
    <name type="scientific">Pristionchus entomophagus</name>
    <dbReference type="NCBI Taxonomy" id="358040"/>
    <lineage>
        <taxon>Eukaryota</taxon>
        <taxon>Metazoa</taxon>
        <taxon>Ecdysozoa</taxon>
        <taxon>Nematoda</taxon>
        <taxon>Chromadorea</taxon>
        <taxon>Rhabditida</taxon>
        <taxon>Rhabditina</taxon>
        <taxon>Diplogasteromorpha</taxon>
        <taxon>Diplogasteroidea</taxon>
        <taxon>Neodiplogasteridae</taxon>
        <taxon>Pristionchus</taxon>
    </lineage>
</organism>
<dbReference type="GO" id="GO:0015171">
    <property type="term" value="F:amino acid transmembrane transporter activity"/>
    <property type="evidence" value="ECO:0007669"/>
    <property type="project" value="TreeGrafter"/>
</dbReference>
<evidence type="ECO:0000313" key="9">
    <source>
        <dbReference type="Proteomes" id="UP001432027"/>
    </source>
</evidence>
<dbReference type="Pfam" id="PF13906">
    <property type="entry name" value="AA_permease_C"/>
    <property type="match status" value="1"/>
</dbReference>
<feature type="transmembrane region" description="Helical" evidence="6">
    <location>
        <begin position="546"/>
        <end position="566"/>
    </location>
</feature>
<feature type="transmembrane region" description="Helical" evidence="6">
    <location>
        <begin position="401"/>
        <end position="422"/>
    </location>
</feature>
<dbReference type="Proteomes" id="UP001432027">
    <property type="component" value="Unassembled WGS sequence"/>
</dbReference>
<dbReference type="Pfam" id="PF13520">
    <property type="entry name" value="AA_permease_2"/>
    <property type="match status" value="1"/>
</dbReference>
<dbReference type="FunFam" id="1.20.1740.10:FF:000010">
    <property type="entry name" value="probable cationic amino acid transporter"/>
    <property type="match status" value="1"/>
</dbReference>
<feature type="transmembrane region" description="Helical" evidence="6">
    <location>
        <begin position="521"/>
        <end position="540"/>
    </location>
</feature>
<feature type="transmembrane region" description="Helical" evidence="6">
    <location>
        <begin position="173"/>
        <end position="192"/>
    </location>
</feature>
<feature type="transmembrane region" description="Helical" evidence="6">
    <location>
        <begin position="378"/>
        <end position="395"/>
    </location>
</feature>
<feature type="transmembrane region" description="Helical" evidence="6">
    <location>
        <begin position="463"/>
        <end position="483"/>
    </location>
</feature>
<comment type="caution">
    <text evidence="8">The sequence shown here is derived from an EMBL/GenBank/DDBJ whole genome shotgun (WGS) entry which is preliminary data.</text>
</comment>
<dbReference type="GO" id="GO:0005886">
    <property type="term" value="C:plasma membrane"/>
    <property type="evidence" value="ECO:0007669"/>
    <property type="project" value="TreeGrafter"/>
</dbReference>
<evidence type="ECO:0000256" key="4">
    <source>
        <dbReference type="ARBA" id="ARBA00022989"/>
    </source>
</evidence>
<dbReference type="InterPro" id="IPR029485">
    <property type="entry name" value="CAT_C"/>
</dbReference>
<dbReference type="Gene3D" id="1.20.1740.10">
    <property type="entry name" value="Amino acid/polyamine transporter I"/>
    <property type="match status" value="1"/>
</dbReference>
<feature type="transmembrane region" description="Helical" evidence="6">
    <location>
        <begin position="239"/>
        <end position="261"/>
    </location>
</feature>
<proteinExistence type="predicted"/>
<feature type="transmembrane region" description="Helical" evidence="6">
    <location>
        <begin position="282"/>
        <end position="306"/>
    </location>
</feature>
<dbReference type="PANTHER" id="PTHR43243:SF4">
    <property type="entry name" value="CATIONIC AMINO ACID TRANSPORTER 4"/>
    <property type="match status" value="1"/>
</dbReference>
<protein>
    <recommendedName>
        <fullName evidence="7">Cationic amino acid transporter C-terminal domain-containing protein</fullName>
    </recommendedName>
</protein>
<feature type="transmembrane region" description="Helical" evidence="6">
    <location>
        <begin position="199"/>
        <end position="219"/>
    </location>
</feature>
<dbReference type="PIRSF" id="PIRSF006060">
    <property type="entry name" value="AA_transporter"/>
    <property type="match status" value="1"/>
</dbReference>
<feature type="domain" description="Cationic amino acid transporter C-terminal" evidence="7">
    <location>
        <begin position="521"/>
        <end position="571"/>
    </location>
</feature>
<reference evidence="8" key="1">
    <citation type="submission" date="2023-10" db="EMBL/GenBank/DDBJ databases">
        <title>Genome assembly of Pristionchus species.</title>
        <authorList>
            <person name="Yoshida K."/>
            <person name="Sommer R.J."/>
        </authorList>
    </citation>
    <scope>NUCLEOTIDE SEQUENCE</scope>
    <source>
        <strain evidence="8">RS0144</strain>
    </source>
</reference>
<keyword evidence="2" id="KW-0813">Transport</keyword>
<accession>A0AAV5TVT4</accession>
<keyword evidence="5 6" id="KW-0472">Membrane</keyword>
<evidence type="ECO:0000259" key="7">
    <source>
        <dbReference type="Pfam" id="PF13906"/>
    </source>
</evidence>
<feature type="transmembrane region" description="Helical" evidence="6">
    <location>
        <begin position="489"/>
        <end position="509"/>
    </location>
</feature>
<feature type="transmembrane region" description="Helical" evidence="6">
    <location>
        <begin position="92"/>
        <end position="113"/>
    </location>
</feature>
<evidence type="ECO:0000256" key="3">
    <source>
        <dbReference type="ARBA" id="ARBA00022692"/>
    </source>
</evidence>
<evidence type="ECO:0000256" key="2">
    <source>
        <dbReference type="ARBA" id="ARBA00022448"/>
    </source>
</evidence>
<keyword evidence="9" id="KW-1185">Reference proteome</keyword>
<dbReference type="AlphaFoldDB" id="A0AAV5TVT4"/>
<gene>
    <name evidence="8" type="ORF">PENTCL1PPCAC_20382</name>
</gene>
<evidence type="ECO:0000256" key="6">
    <source>
        <dbReference type="SAM" id="Phobius"/>
    </source>
</evidence>
<dbReference type="EMBL" id="BTSX01000005">
    <property type="protein sequence ID" value="GMS98207.1"/>
    <property type="molecule type" value="Genomic_DNA"/>
</dbReference>